<feature type="region of interest" description="Disordered" evidence="1">
    <location>
        <begin position="226"/>
        <end position="249"/>
    </location>
</feature>
<proteinExistence type="predicted"/>
<feature type="transmembrane region" description="Helical" evidence="2">
    <location>
        <begin position="25"/>
        <end position="46"/>
    </location>
</feature>
<gene>
    <name evidence="3" type="ORF">UPYG_G00324360</name>
</gene>
<accession>A0ABD0W5N7</accession>
<feature type="compositionally biased region" description="Pro residues" evidence="1">
    <location>
        <begin position="230"/>
        <end position="240"/>
    </location>
</feature>
<name>A0ABD0W5N7_UMBPY</name>
<sequence>MTLADGHVCVLMCMLSYVTSADSRVVAVAVLATLLSLMAAGVLVFLKRKTLVRLVFTNKKTTMEKLRFVGSTRTTSPSQTQSMYRTQHKLPGAIIYKPSYLSSEPLLPPHSFHSHSLRQLPHPPLHISNPMPVSLSVGQQALLPLPPDHRDLPTHSAFYPLRAPHFHSLPRQEAYRVDQDYEKPSPPQKPLPADPRGKTVAFSSSVVGVRLPGPLPTPTLPRALLTVPYPNRPAPMPPLRLPKTHRSDH</sequence>
<dbReference type="Proteomes" id="UP001557470">
    <property type="component" value="Unassembled WGS sequence"/>
</dbReference>
<evidence type="ECO:0000256" key="2">
    <source>
        <dbReference type="SAM" id="Phobius"/>
    </source>
</evidence>
<organism evidence="3 4">
    <name type="scientific">Umbra pygmaea</name>
    <name type="common">Eastern mudminnow</name>
    <dbReference type="NCBI Taxonomy" id="75934"/>
    <lineage>
        <taxon>Eukaryota</taxon>
        <taxon>Metazoa</taxon>
        <taxon>Chordata</taxon>
        <taxon>Craniata</taxon>
        <taxon>Vertebrata</taxon>
        <taxon>Euteleostomi</taxon>
        <taxon>Actinopterygii</taxon>
        <taxon>Neopterygii</taxon>
        <taxon>Teleostei</taxon>
        <taxon>Protacanthopterygii</taxon>
        <taxon>Esociformes</taxon>
        <taxon>Umbridae</taxon>
        <taxon>Umbra</taxon>
    </lineage>
</organism>
<keyword evidence="4" id="KW-1185">Reference proteome</keyword>
<evidence type="ECO:0000313" key="4">
    <source>
        <dbReference type="Proteomes" id="UP001557470"/>
    </source>
</evidence>
<keyword evidence="2" id="KW-0812">Transmembrane</keyword>
<protein>
    <submittedName>
        <fullName evidence="3">Uncharacterized protein</fullName>
    </submittedName>
</protein>
<feature type="region of interest" description="Disordered" evidence="1">
    <location>
        <begin position="179"/>
        <end position="199"/>
    </location>
</feature>
<reference evidence="3 4" key="1">
    <citation type="submission" date="2024-06" db="EMBL/GenBank/DDBJ databases">
        <authorList>
            <person name="Pan Q."/>
            <person name="Wen M."/>
            <person name="Jouanno E."/>
            <person name="Zahm M."/>
            <person name="Klopp C."/>
            <person name="Cabau C."/>
            <person name="Louis A."/>
            <person name="Berthelot C."/>
            <person name="Parey E."/>
            <person name="Roest Crollius H."/>
            <person name="Montfort J."/>
            <person name="Robinson-Rechavi M."/>
            <person name="Bouchez O."/>
            <person name="Lampietro C."/>
            <person name="Lopez Roques C."/>
            <person name="Donnadieu C."/>
            <person name="Postlethwait J."/>
            <person name="Bobe J."/>
            <person name="Verreycken H."/>
            <person name="Guiguen Y."/>
        </authorList>
    </citation>
    <scope>NUCLEOTIDE SEQUENCE [LARGE SCALE GENOMIC DNA]</scope>
    <source>
        <strain evidence="3">Up_M1</strain>
        <tissue evidence="3">Testis</tissue>
    </source>
</reference>
<dbReference type="AlphaFoldDB" id="A0ABD0W5N7"/>
<keyword evidence="2" id="KW-1133">Transmembrane helix</keyword>
<dbReference type="EMBL" id="JAGEUA010000010">
    <property type="protein sequence ID" value="KAL0964475.1"/>
    <property type="molecule type" value="Genomic_DNA"/>
</dbReference>
<evidence type="ECO:0000313" key="3">
    <source>
        <dbReference type="EMBL" id="KAL0964475.1"/>
    </source>
</evidence>
<keyword evidence="2" id="KW-0472">Membrane</keyword>
<comment type="caution">
    <text evidence="3">The sequence shown here is derived from an EMBL/GenBank/DDBJ whole genome shotgun (WGS) entry which is preliminary data.</text>
</comment>
<evidence type="ECO:0000256" key="1">
    <source>
        <dbReference type="SAM" id="MobiDB-lite"/>
    </source>
</evidence>
<feature type="compositionally biased region" description="Pro residues" evidence="1">
    <location>
        <begin position="184"/>
        <end position="193"/>
    </location>
</feature>